<sequence length="241" mass="28757">MKNIIINEERWTDRIIRILLEKSMIKANQLIIHECIKGVFNKKLLLIENNKEIIKEMENLIEGIAIGMKEKIWNDRCNQINKIEKYIDNKKEIIKRQKEKIIDQMATEEQIYKLAKNNLDRNKKKLLSRVIADRYIETLITKQEKIKKIWSTTYIHELNVGNDPYVKIFCARMVILYYEFYQQKKNDDTLIQIKFSNILPEMFQTILRYIYGRSISLEELGTLDIMDIIKLLLAASELSLQ</sequence>
<evidence type="ECO:0000313" key="2">
    <source>
        <dbReference type="Proteomes" id="UP000265703"/>
    </source>
</evidence>
<keyword evidence="2" id="KW-1185">Reference proteome</keyword>
<organism evidence="1 2">
    <name type="scientific">Glomus cerebriforme</name>
    <dbReference type="NCBI Taxonomy" id="658196"/>
    <lineage>
        <taxon>Eukaryota</taxon>
        <taxon>Fungi</taxon>
        <taxon>Fungi incertae sedis</taxon>
        <taxon>Mucoromycota</taxon>
        <taxon>Glomeromycotina</taxon>
        <taxon>Glomeromycetes</taxon>
        <taxon>Glomerales</taxon>
        <taxon>Glomeraceae</taxon>
        <taxon>Glomus</taxon>
    </lineage>
</organism>
<dbReference type="AlphaFoldDB" id="A0A397SRV0"/>
<reference evidence="1 2" key="1">
    <citation type="submission" date="2018-06" db="EMBL/GenBank/DDBJ databases">
        <title>Comparative genomics reveals the genomic features of Rhizophagus irregularis, R. cerebriforme, R. diaphanum and Gigaspora rosea, and their symbiotic lifestyle signature.</title>
        <authorList>
            <person name="Morin E."/>
            <person name="San Clemente H."/>
            <person name="Chen E.C.H."/>
            <person name="De La Providencia I."/>
            <person name="Hainaut M."/>
            <person name="Kuo A."/>
            <person name="Kohler A."/>
            <person name="Murat C."/>
            <person name="Tang N."/>
            <person name="Roy S."/>
            <person name="Loubradou J."/>
            <person name="Henrissat B."/>
            <person name="Grigoriev I.V."/>
            <person name="Corradi N."/>
            <person name="Roux C."/>
            <person name="Martin F.M."/>
        </authorList>
    </citation>
    <scope>NUCLEOTIDE SEQUENCE [LARGE SCALE GENOMIC DNA]</scope>
    <source>
        <strain evidence="1 2">DAOM 227022</strain>
    </source>
</reference>
<accession>A0A397SRV0</accession>
<dbReference type="Gene3D" id="3.30.710.10">
    <property type="entry name" value="Potassium Channel Kv1.1, Chain A"/>
    <property type="match status" value="1"/>
</dbReference>
<proteinExistence type="predicted"/>
<dbReference type="EMBL" id="QKYT01000241">
    <property type="protein sequence ID" value="RIA88910.1"/>
    <property type="molecule type" value="Genomic_DNA"/>
</dbReference>
<gene>
    <name evidence="1" type="ORF">C1645_825634</name>
</gene>
<name>A0A397SRV0_9GLOM</name>
<protein>
    <submittedName>
        <fullName evidence="1">Uncharacterized protein</fullName>
    </submittedName>
</protein>
<dbReference type="Proteomes" id="UP000265703">
    <property type="component" value="Unassembled WGS sequence"/>
</dbReference>
<dbReference type="STRING" id="658196.A0A397SRV0"/>
<comment type="caution">
    <text evidence="1">The sequence shown here is derived from an EMBL/GenBank/DDBJ whole genome shotgun (WGS) entry which is preliminary data.</text>
</comment>
<evidence type="ECO:0000313" key="1">
    <source>
        <dbReference type="EMBL" id="RIA88910.1"/>
    </source>
</evidence>
<dbReference type="InterPro" id="IPR011333">
    <property type="entry name" value="SKP1/BTB/POZ_sf"/>
</dbReference>
<dbReference type="OrthoDB" id="2443717at2759"/>